<protein>
    <recommendedName>
        <fullName evidence="2">DUF3475 domain-containing protein</fullName>
    </recommendedName>
</protein>
<feature type="domain" description="DUF3475" evidence="2">
    <location>
        <begin position="89"/>
        <end position="135"/>
    </location>
</feature>
<dbReference type="InterPro" id="IPR021864">
    <property type="entry name" value="DUF3475"/>
</dbReference>
<dbReference type="EMBL" id="JARBHA010000018">
    <property type="protein sequence ID" value="KAJ9673861.1"/>
    <property type="molecule type" value="Genomic_DNA"/>
</dbReference>
<sequence>MLLGLCLRTMINFVFIMQVHAVMMWISAVSAQLQSNTTESRVQTNLDFKSQDNDLFNQHFSNLSTVPKTEGKKFTTPATSIAISICCCSKVVNLWNGLSDRELDRLKEEILNSLGIRKLVSDDDGYLMGLALAEIIENLESVMRSSTRLGKRCTNPRFQHFEYYFDDSTQNDVACCKVGKEINSVFTGGR</sequence>
<evidence type="ECO:0000259" key="2">
    <source>
        <dbReference type="Pfam" id="PF11961"/>
    </source>
</evidence>
<evidence type="ECO:0000256" key="1">
    <source>
        <dbReference type="SAM" id="SignalP"/>
    </source>
</evidence>
<dbReference type="Proteomes" id="UP001168098">
    <property type="component" value="Unassembled WGS sequence"/>
</dbReference>
<feature type="signal peptide" evidence="1">
    <location>
        <begin position="1"/>
        <end position="21"/>
    </location>
</feature>
<accession>A0AA38YNR5</accession>
<dbReference type="PANTHER" id="PTHR31371">
    <property type="entry name" value="BNAC09G50660D PROTEIN"/>
    <property type="match status" value="1"/>
</dbReference>
<keyword evidence="1" id="KW-0732">Signal</keyword>
<evidence type="ECO:0000313" key="4">
    <source>
        <dbReference type="Proteomes" id="UP001168098"/>
    </source>
</evidence>
<dbReference type="GO" id="GO:0045927">
    <property type="term" value="P:positive regulation of growth"/>
    <property type="evidence" value="ECO:0007669"/>
    <property type="project" value="InterPro"/>
</dbReference>
<feature type="chain" id="PRO_5041335115" description="DUF3475 domain-containing protein" evidence="1">
    <location>
        <begin position="22"/>
        <end position="190"/>
    </location>
</feature>
<evidence type="ECO:0000313" key="3">
    <source>
        <dbReference type="EMBL" id="KAJ9673861.1"/>
    </source>
</evidence>
<dbReference type="PANTHER" id="PTHR31371:SF4">
    <property type="entry name" value="DUF668 DOMAIN-CONTAINING PROTEIN"/>
    <property type="match status" value="1"/>
</dbReference>
<comment type="caution">
    <text evidence="3">The sequence shown here is derived from an EMBL/GenBank/DDBJ whole genome shotgun (WGS) entry which is preliminary data.</text>
</comment>
<keyword evidence="4" id="KW-1185">Reference proteome</keyword>
<name>A0AA38YNR5_VITRO</name>
<reference evidence="3 4" key="1">
    <citation type="journal article" date="2023" name="BMC Biotechnol.">
        <title>Vitis rotundifolia cv Carlos genome sequencing.</title>
        <authorList>
            <person name="Huff M."/>
            <person name="Hulse-Kemp A."/>
            <person name="Scheffler B."/>
            <person name="Youngblood R."/>
            <person name="Simpson S."/>
            <person name="Babiker E."/>
            <person name="Staton M."/>
        </authorList>
    </citation>
    <scope>NUCLEOTIDE SEQUENCE [LARGE SCALE GENOMIC DNA]</scope>
    <source>
        <tissue evidence="3">Leaf</tissue>
    </source>
</reference>
<dbReference type="AlphaFoldDB" id="A0AA38YNR5"/>
<gene>
    <name evidence="3" type="ORF">PVL29_023423</name>
</gene>
<proteinExistence type="predicted"/>
<organism evidence="3 4">
    <name type="scientific">Vitis rotundifolia</name>
    <name type="common">Muscadine grape</name>
    <dbReference type="NCBI Taxonomy" id="103349"/>
    <lineage>
        <taxon>Eukaryota</taxon>
        <taxon>Viridiplantae</taxon>
        <taxon>Streptophyta</taxon>
        <taxon>Embryophyta</taxon>
        <taxon>Tracheophyta</taxon>
        <taxon>Spermatophyta</taxon>
        <taxon>Magnoliopsida</taxon>
        <taxon>eudicotyledons</taxon>
        <taxon>Gunneridae</taxon>
        <taxon>Pentapetalae</taxon>
        <taxon>rosids</taxon>
        <taxon>Vitales</taxon>
        <taxon>Vitaceae</taxon>
        <taxon>Viteae</taxon>
        <taxon>Vitis</taxon>
    </lineage>
</organism>
<dbReference type="Pfam" id="PF11961">
    <property type="entry name" value="DUF3475"/>
    <property type="match status" value="1"/>
</dbReference>